<name>A0A382GLD5_9ZZZZ</name>
<dbReference type="AlphaFoldDB" id="A0A382GLD5"/>
<evidence type="ECO:0000313" key="1">
    <source>
        <dbReference type="EMBL" id="SVB75769.1"/>
    </source>
</evidence>
<gene>
    <name evidence="1" type="ORF">METZ01_LOCUS228623</name>
</gene>
<feature type="non-terminal residue" evidence="1">
    <location>
        <position position="1"/>
    </location>
</feature>
<organism evidence="1">
    <name type="scientific">marine metagenome</name>
    <dbReference type="NCBI Taxonomy" id="408172"/>
    <lineage>
        <taxon>unclassified sequences</taxon>
        <taxon>metagenomes</taxon>
        <taxon>ecological metagenomes</taxon>
    </lineage>
</organism>
<reference evidence="1" key="1">
    <citation type="submission" date="2018-05" db="EMBL/GenBank/DDBJ databases">
        <authorList>
            <person name="Lanie J.A."/>
            <person name="Ng W.-L."/>
            <person name="Kazmierczak K.M."/>
            <person name="Andrzejewski T.M."/>
            <person name="Davidsen T.M."/>
            <person name="Wayne K.J."/>
            <person name="Tettelin H."/>
            <person name="Glass J.I."/>
            <person name="Rusch D."/>
            <person name="Podicherti R."/>
            <person name="Tsui H.-C.T."/>
            <person name="Winkler M.E."/>
        </authorList>
    </citation>
    <scope>NUCLEOTIDE SEQUENCE</scope>
</reference>
<sequence length="492" mass="53495">QAIPFENIAQFDIDVETNQFSVGETVSTGDKVGTVVAWNENNKYLKVLSNDTFDVGESINGASSKSIAIIEQTTKFNSVCNIDSDSEFRSGFRKETGKLNTELQKLADNDYYQTFSYSLGSPISYDTWKDPVNSLGHVVGFRNFADVTVVSTASTDDKNRRNASVGVSSSPVVVVADLVSENESMHMNYDFDLVTENSKNIAGVFASDEINFGNRILTDYIESRTNRAITIDSISSEFNDLPRATAFSDVFDFNLDLIDGVKFYVLLFDTRFSGEKEIIQINLLHDGSLGYMMPFGRVETAIDLGEFDFNVSASTGNLRFLPAKSKFNNYALRIFAIETFKDTQSGISTLSLGTGYDIISTSSGIGSTDPSPVQVVGFGTTAITTSKLFIQTQELGGDQRTQLNELVVLNDSEEVYLLDYAQMINENTSQSNSPNVGLGTFGADVRSGITSVYFTPTTGVGVTMRVHQVAIGGTATGIGSTTISLTEVLTTT</sequence>
<protein>
    <submittedName>
        <fullName evidence="1">Uncharacterized protein</fullName>
    </submittedName>
</protein>
<accession>A0A382GLD5</accession>
<dbReference type="EMBL" id="UINC01056119">
    <property type="protein sequence ID" value="SVB75769.1"/>
    <property type="molecule type" value="Genomic_DNA"/>
</dbReference>
<proteinExistence type="predicted"/>
<feature type="non-terminal residue" evidence="1">
    <location>
        <position position="492"/>
    </location>
</feature>